<dbReference type="InterPro" id="IPR036396">
    <property type="entry name" value="Cyt_P450_sf"/>
</dbReference>
<dbReference type="InterPro" id="IPR002401">
    <property type="entry name" value="Cyt_P450_E_grp-I"/>
</dbReference>
<evidence type="ECO:0000256" key="8">
    <source>
        <dbReference type="PIRSR" id="PIRSR602401-1"/>
    </source>
</evidence>
<dbReference type="GO" id="GO:0016705">
    <property type="term" value="F:oxidoreductase activity, acting on paired donors, with incorporation or reduction of molecular oxygen"/>
    <property type="evidence" value="ECO:0007669"/>
    <property type="project" value="InterPro"/>
</dbReference>
<dbReference type="OrthoDB" id="1470350at2759"/>
<evidence type="ECO:0000256" key="5">
    <source>
        <dbReference type="ARBA" id="ARBA00023002"/>
    </source>
</evidence>
<dbReference type="PRINTS" id="PR00463">
    <property type="entry name" value="EP450I"/>
</dbReference>
<keyword evidence="4 8" id="KW-0479">Metal-binding</keyword>
<dbReference type="EMBL" id="CAJVNV010000055">
    <property type="protein sequence ID" value="CAG8004248.1"/>
    <property type="molecule type" value="Genomic_DNA"/>
</dbReference>
<dbReference type="Gene3D" id="1.10.630.10">
    <property type="entry name" value="Cytochrome P450"/>
    <property type="match status" value="1"/>
</dbReference>
<feature type="binding site" description="axial binding residue" evidence="8">
    <location>
        <position position="484"/>
    </location>
    <ligand>
        <name>heme</name>
        <dbReference type="ChEBI" id="CHEBI:30413"/>
    </ligand>
    <ligandPart>
        <name>Fe</name>
        <dbReference type="ChEBI" id="CHEBI:18248"/>
    </ligandPart>
</feature>
<dbReference type="PRINTS" id="PR00385">
    <property type="entry name" value="P450"/>
</dbReference>
<evidence type="ECO:0000256" key="3">
    <source>
        <dbReference type="ARBA" id="ARBA00022617"/>
    </source>
</evidence>
<dbReference type="PANTHER" id="PTHR24305:SF230">
    <property type="entry name" value="P450, PUTATIVE (EUROFUNG)-RELATED"/>
    <property type="match status" value="1"/>
</dbReference>
<proteinExistence type="inferred from homology"/>
<keyword evidence="3 8" id="KW-0349">Heme</keyword>
<dbReference type="InterPro" id="IPR017972">
    <property type="entry name" value="Cyt_P450_CS"/>
</dbReference>
<keyword evidence="10" id="KW-0472">Membrane</keyword>
<keyword evidence="10" id="KW-1133">Transmembrane helix</keyword>
<evidence type="ECO:0000313" key="12">
    <source>
        <dbReference type="Proteomes" id="UP001153461"/>
    </source>
</evidence>
<protein>
    <recommendedName>
        <fullName evidence="13">Cytochrome P450 monooxygenase</fullName>
    </recommendedName>
</protein>
<dbReference type="PANTHER" id="PTHR24305">
    <property type="entry name" value="CYTOCHROME P450"/>
    <property type="match status" value="1"/>
</dbReference>
<dbReference type="CDD" id="cd11058">
    <property type="entry name" value="CYP60B-like"/>
    <property type="match status" value="1"/>
</dbReference>
<dbReference type="GO" id="GO:0004497">
    <property type="term" value="F:monooxygenase activity"/>
    <property type="evidence" value="ECO:0007669"/>
    <property type="project" value="UniProtKB-KW"/>
</dbReference>
<sequence>MLCIMHLYMTRSQMKPEIFIYSRQPQLSRTRSLLAHFQIFSLPVCTTFAMFTAVVLFVVLYLLYTAISAVWAIFLHPLHHIPGPKLWIAFPIMRYLSHVRGRLDADIRTFHDKYGEAVRFGPDEVSFITAQAWKDIYGHGHKQLSKVRSSGSNPMDIISAGDANHARYRKALSHAFSAKGLQAQEPVILEYLNKLTERLCDAAESQMPVDLVKWYNLTTFDLIGDLAFGESFGGLDSSHYHHWVSTIFDSIRLIGFIKFKDAYPLVFKALAPFIPKQLMESRTKQLDHSRATVKNRLQSQRSRGQADFMESMLRHRGEAAGLNDEELVANASILIIAGSETTATLLSGVTFWLLKTPDVLEKVTNEVRSIMLSEADITFNNVTANLPYMHACINEAFRMYPPVPTGLQRVTSSTPIEVSGYRIAPNTKVSVHQTSAYWSSKNFYEPDRFIPDRWFPEVKNDPSSPFYLDNRDVVQPFSVGPRNCLGKNLAYNEMRLILARVLWKFDLELCEESQAWSDQNSYTLWDKPPLMCMLRTRAH</sequence>
<evidence type="ECO:0000256" key="1">
    <source>
        <dbReference type="ARBA" id="ARBA00001971"/>
    </source>
</evidence>
<dbReference type="GO" id="GO:0020037">
    <property type="term" value="F:heme binding"/>
    <property type="evidence" value="ECO:0007669"/>
    <property type="project" value="InterPro"/>
</dbReference>
<keyword evidence="5 9" id="KW-0560">Oxidoreductase</keyword>
<feature type="transmembrane region" description="Helical" evidence="10">
    <location>
        <begin position="39"/>
        <end position="64"/>
    </location>
</feature>
<evidence type="ECO:0000256" key="7">
    <source>
        <dbReference type="ARBA" id="ARBA00023033"/>
    </source>
</evidence>
<evidence type="ECO:0008006" key="13">
    <source>
        <dbReference type="Google" id="ProtNLM"/>
    </source>
</evidence>
<comment type="similarity">
    <text evidence="2 9">Belongs to the cytochrome P450 family.</text>
</comment>
<dbReference type="InterPro" id="IPR050121">
    <property type="entry name" value="Cytochrome_P450_monoxygenase"/>
</dbReference>
<keyword evidence="10" id="KW-0812">Transmembrane</keyword>
<dbReference type="PROSITE" id="PS00086">
    <property type="entry name" value="CYTOCHROME_P450"/>
    <property type="match status" value="1"/>
</dbReference>
<keyword evidence="7 9" id="KW-0503">Monooxygenase</keyword>
<comment type="caution">
    <text evidence="11">The sequence shown here is derived from an EMBL/GenBank/DDBJ whole genome shotgun (WGS) entry which is preliminary data.</text>
</comment>
<dbReference type="AlphaFoldDB" id="A0A9W4HEH4"/>
<gene>
    <name evidence="11" type="ORF">PNAL_LOCUS1975</name>
</gene>
<dbReference type="SUPFAM" id="SSF48264">
    <property type="entry name" value="Cytochrome P450"/>
    <property type="match status" value="1"/>
</dbReference>
<dbReference type="InterPro" id="IPR001128">
    <property type="entry name" value="Cyt_P450"/>
</dbReference>
<evidence type="ECO:0000256" key="6">
    <source>
        <dbReference type="ARBA" id="ARBA00023004"/>
    </source>
</evidence>
<dbReference type="Proteomes" id="UP001153461">
    <property type="component" value="Unassembled WGS sequence"/>
</dbReference>
<keyword evidence="6 8" id="KW-0408">Iron</keyword>
<comment type="cofactor">
    <cofactor evidence="1 8">
        <name>heme</name>
        <dbReference type="ChEBI" id="CHEBI:30413"/>
    </cofactor>
</comment>
<accession>A0A9W4HEH4</accession>
<reference evidence="11" key="1">
    <citation type="submission" date="2021-07" db="EMBL/GenBank/DDBJ databases">
        <authorList>
            <person name="Branca A.L. A."/>
        </authorList>
    </citation>
    <scope>NUCLEOTIDE SEQUENCE</scope>
</reference>
<dbReference type="Pfam" id="PF00067">
    <property type="entry name" value="p450"/>
    <property type="match status" value="1"/>
</dbReference>
<dbReference type="GO" id="GO:0005506">
    <property type="term" value="F:iron ion binding"/>
    <property type="evidence" value="ECO:0007669"/>
    <property type="project" value="InterPro"/>
</dbReference>
<evidence type="ECO:0000256" key="2">
    <source>
        <dbReference type="ARBA" id="ARBA00010617"/>
    </source>
</evidence>
<organism evidence="11 12">
    <name type="scientific">Penicillium nalgiovense</name>
    <dbReference type="NCBI Taxonomy" id="60175"/>
    <lineage>
        <taxon>Eukaryota</taxon>
        <taxon>Fungi</taxon>
        <taxon>Dikarya</taxon>
        <taxon>Ascomycota</taxon>
        <taxon>Pezizomycotina</taxon>
        <taxon>Eurotiomycetes</taxon>
        <taxon>Eurotiomycetidae</taxon>
        <taxon>Eurotiales</taxon>
        <taxon>Aspergillaceae</taxon>
        <taxon>Penicillium</taxon>
    </lineage>
</organism>
<evidence type="ECO:0000256" key="10">
    <source>
        <dbReference type="SAM" id="Phobius"/>
    </source>
</evidence>
<evidence type="ECO:0000256" key="9">
    <source>
        <dbReference type="RuleBase" id="RU000461"/>
    </source>
</evidence>
<name>A0A9W4HEH4_PENNA</name>
<evidence type="ECO:0000313" key="11">
    <source>
        <dbReference type="EMBL" id="CAG8004248.1"/>
    </source>
</evidence>
<dbReference type="GO" id="GO:0043386">
    <property type="term" value="P:mycotoxin biosynthetic process"/>
    <property type="evidence" value="ECO:0007669"/>
    <property type="project" value="UniProtKB-ARBA"/>
</dbReference>
<evidence type="ECO:0000256" key="4">
    <source>
        <dbReference type="ARBA" id="ARBA00022723"/>
    </source>
</evidence>